<dbReference type="EMBL" id="MN739218">
    <property type="protein sequence ID" value="QHS94238.1"/>
    <property type="molecule type" value="Genomic_DNA"/>
</dbReference>
<reference evidence="1" key="1">
    <citation type="journal article" date="2020" name="Nature">
        <title>Giant virus diversity and host interactions through global metagenomics.</title>
        <authorList>
            <person name="Schulz F."/>
            <person name="Roux S."/>
            <person name="Paez-Espino D."/>
            <person name="Jungbluth S."/>
            <person name="Walsh D.A."/>
            <person name="Denef V.J."/>
            <person name="McMahon K.D."/>
            <person name="Konstantinidis K.T."/>
            <person name="Eloe-Fadrosh E.A."/>
            <person name="Kyrpides N.C."/>
            <person name="Woyke T."/>
        </authorList>
    </citation>
    <scope>NUCLEOTIDE SEQUENCE</scope>
    <source>
        <strain evidence="1">GVMAG-M-3300018416-26</strain>
    </source>
</reference>
<name>A0A6C0BS66_9ZZZZ</name>
<proteinExistence type="predicted"/>
<evidence type="ECO:0000313" key="1">
    <source>
        <dbReference type="EMBL" id="QHS94238.1"/>
    </source>
</evidence>
<accession>A0A6C0BS66</accession>
<protein>
    <submittedName>
        <fullName evidence="1">Uncharacterized protein</fullName>
    </submittedName>
</protein>
<organism evidence="1">
    <name type="scientific">viral metagenome</name>
    <dbReference type="NCBI Taxonomy" id="1070528"/>
    <lineage>
        <taxon>unclassified sequences</taxon>
        <taxon>metagenomes</taxon>
        <taxon>organismal metagenomes</taxon>
    </lineage>
</organism>
<sequence length="252" mass="30143">MNETVENFFRLSIHYEKKIRRSLVNEIIAKIRPHVNDEAELKNLRKLIHKYMNKRNRRVVSISESKRAESFLNENENIYDTPKKKTVKKEIVKEEIVKEIKKNDTNLINMKKYILKELKYNMSPVTTSLTERFSIAQEVLKLMRKSNITLTSAKCIVYTKYNIFITHPVEFDTSKTDENNMHEEREYDEIRGCIVYGWNDDGDVLYEPTFNANITPPTYKQSCHQWREVLENRWEQRSYCDPEEELDTYIGN</sequence>
<dbReference type="AlphaFoldDB" id="A0A6C0BS66"/>